<organism evidence="1 2">
    <name type="scientific">Streptococcus suis</name>
    <dbReference type="NCBI Taxonomy" id="1307"/>
    <lineage>
        <taxon>Bacteria</taxon>
        <taxon>Bacillati</taxon>
        <taxon>Bacillota</taxon>
        <taxon>Bacilli</taxon>
        <taxon>Lactobacillales</taxon>
        <taxon>Streptococcaceae</taxon>
        <taxon>Streptococcus</taxon>
    </lineage>
</organism>
<protein>
    <submittedName>
        <fullName evidence="1">Uncharacterized protein</fullName>
    </submittedName>
</protein>
<name>A0A822W4Y8_STRSU</name>
<dbReference type="Proteomes" id="UP000075081">
    <property type="component" value="Unassembled WGS sequence"/>
</dbReference>
<comment type="caution">
    <text evidence="1">The sequence shown here is derived from an EMBL/GenBank/DDBJ whole genome shotgun (WGS) entry which is preliminary data.</text>
</comment>
<accession>A0A822W4Y8</accession>
<reference evidence="1 2" key="1">
    <citation type="submission" date="2016-02" db="EMBL/GenBank/DDBJ databases">
        <authorList>
            <consortium name="Pathogen Informatics"/>
        </authorList>
    </citation>
    <scope>NUCLEOTIDE SEQUENCE [LARGE SCALE GENOMIC DNA]</scope>
    <source>
        <strain evidence="1 2">FX230</strain>
    </source>
</reference>
<evidence type="ECO:0000313" key="2">
    <source>
        <dbReference type="Proteomes" id="UP000075081"/>
    </source>
</evidence>
<evidence type="ECO:0000313" key="1">
    <source>
        <dbReference type="EMBL" id="CZB30415.1"/>
    </source>
</evidence>
<dbReference type="EMBL" id="FISW01000009">
    <property type="protein sequence ID" value="CZB30415.1"/>
    <property type="molecule type" value="Genomic_DNA"/>
</dbReference>
<gene>
    <name evidence="1" type="ORF">ERS156295_01713</name>
</gene>
<proteinExistence type="predicted"/>
<sequence length="168" mass="19683">MNMIRHQMSFDNFYAFITTQTPEYFSQTTSILIIDDFSSILRCEDNVVEHSHFVCDKLCAFCAILFSSRFTIGLNTFIVSRLEFFMYERLVFAQPLSGDNKSLDYGNNAHQITNRKCKKQKRTHKYSPSVARRIAQQPILSRFLIIFHRNQPHHKSDHPQSILFLLGL</sequence>
<dbReference type="AlphaFoldDB" id="A0A822W4Y8"/>